<feature type="coiled-coil region" evidence="1">
    <location>
        <begin position="7"/>
        <end position="41"/>
    </location>
</feature>
<dbReference type="AlphaFoldDB" id="A0A0B7A7C9"/>
<keyword evidence="1" id="KW-0175">Coiled coil</keyword>
<name>A0A0B7A7C9_9EUPU</name>
<accession>A0A0B7A7C9</accession>
<reference evidence="2" key="1">
    <citation type="submission" date="2014-12" db="EMBL/GenBank/DDBJ databases">
        <title>Insight into the proteome of Arion vulgaris.</title>
        <authorList>
            <person name="Aradska J."/>
            <person name="Bulat T."/>
            <person name="Smidak R."/>
            <person name="Sarate P."/>
            <person name="Gangsoo J."/>
            <person name="Sialana F."/>
            <person name="Bilban M."/>
            <person name="Lubec G."/>
        </authorList>
    </citation>
    <scope>NUCLEOTIDE SEQUENCE</scope>
    <source>
        <tissue evidence="2">Skin</tissue>
    </source>
</reference>
<protein>
    <submittedName>
        <fullName evidence="2">Uncharacterized protein</fullName>
    </submittedName>
</protein>
<gene>
    <name evidence="2" type="primary">ORF97439</name>
</gene>
<feature type="non-terminal residue" evidence="2">
    <location>
        <position position="49"/>
    </location>
</feature>
<evidence type="ECO:0000256" key="1">
    <source>
        <dbReference type="SAM" id="Coils"/>
    </source>
</evidence>
<sequence length="49" mass="5473">MDYANNISNLASRYQNAQTKIDTLSRTAQSIELKINNAKLKVMSNKGKS</sequence>
<organism evidence="2">
    <name type="scientific">Arion vulgaris</name>
    <dbReference type="NCBI Taxonomy" id="1028688"/>
    <lineage>
        <taxon>Eukaryota</taxon>
        <taxon>Metazoa</taxon>
        <taxon>Spiralia</taxon>
        <taxon>Lophotrochozoa</taxon>
        <taxon>Mollusca</taxon>
        <taxon>Gastropoda</taxon>
        <taxon>Heterobranchia</taxon>
        <taxon>Euthyneura</taxon>
        <taxon>Panpulmonata</taxon>
        <taxon>Eupulmonata</taxon>
        <taxon>Stylommatophora</taxon>
        <taxon>Helicina</taxon>
        <taxon>Arionoidea</taxon>
        <taxon>Arionidae</taxon>
        <taxon>Arion</taxon>
    </lineage>
</organism>
<evidence type="ECO:0000313" key="2">
    <source>
        <dbReference type="EMBL" id="CEK75880.1"/>
    </source>
</evidence>
<dbReference type="EMBL" id="HACG01029015">
    <property type="protein sequence ID" value="CEK75880.1"/>
    <property type="molecule type" value="Transcribed_RNA"/>
</dbReference>
<proteinExistence type="predicted"/>